<dbReference type="GO" id="GO:0005254">
    <property type="term" value="F:chloride channel activity"/>
    <property type="evidence" value="ECO:0007669"/>
    <property type="project" value="UniProtKB-KW"/>
</dbReference>
<keyword evidence="10" id="KW-1185">Reference proteome</keyword>
<evidence type="ECO:0000256" key="3">
    <source>
        <dbReference type="ARBA" id="ARBA00022989"/>
    </source>
</evidence>
<protein>
    <recommendedName>
        <fullName evidence="7">Bestrophin homolog</fullName>
    </recommendedName>
</protein>
<evidence type="ECO:0000256" key="8">
    <source>
        <dbReference type="SAM" id="MobiDB-lite"/>
    </source>
</evidence>
<keyword evidence="7" id="KW-0869">Chloride channel</keyword>
<keyword evidence="3 7" id="KW-1133">Transmembrane helix</keyword>
<feature type="transmembrane region" description="Helical" evidence="7">
    <location>
        <begin position="75"/>
        <end position="95"/>
    </location>
</feature>
<accession>A0A8C3JVF2</accession>
<evidence type="ECO:0000256" key="6">
    <source>
        <dbReference type="ARBA" id="ARBA00034769"/>
    </source>
</evidence>
<evidence type="ECO:0000256" key="1">
    <source>
        <dbReference type="ARBA" id="ARBA00004370"/>
    </source>
</evidence>
<comment type="subcellular location">
    <subcellularLocation>
        <location evidence="7">Cell membrane</location>
        <topology evidence="7">Multi-pass membrane protein</topology>
    </subcellularLocation>
    <subcellularLocation>
        <location evidence="1">Membrane</location>
    </subcellularLocation>
</comment>
<dbReference type="Proteomes" id="UP000694419">
    <property type="component" value="Unplaced"/>
</dbReference>
<dbReference type="Pfam" id="PF01062">
    <property type="entry name" value="Bestrophin"/>
    <property type="match status" value="1"/>
</dbReference>
<feature type="compositionally biased region" description="Polar residues" evidence="8">
    <location>
        <begin position="634"/>
        <end position="655"/>
    </location>
</feature>
<dbReference type="PANTHER" id="PTHR10736:SF4">
    <property type="entry name" value="BESTROPHIN-1"/>
    <property type="match status" value="1"/>
</dbReference>
<feature type="compositionally biased region" description="Polar residues" evidence="8">
    <location>
        <begin position="441"/>
        <end position="457"/>
    </location>
</feature>
<proteinExistence type="inferred from homology"/>
<keyword evidence="7" id="KW-0868">Chloride</keyword>
<keyword evidence="2 7" id="KW-0812">Transmembrane</keyword>
<comment type="catalytic activity">
    <reaction evidence="5">
        <text>chloride(in) = chloride(out)</text>
        <dbReference type="Rhea" id="RHEA:29823"/>
        <dbReference type="ChEBI" id="CHEBI:17996"/>
    </reaction>
</comment>
<evidence type="ECO:0000256" key="4">
    <source>
        <dbReference type="ARBA" id="ARBA00023136"/>
    </source>
</evidence>
<comment type="similarity">
    <text evidence="6 7">Belongs to the anion channel-forming bestrophin (TC 1.A.46) family. Calcium-sensitive chloride channel subfamily.</text>
</comment>
<sequence>MTVTYTNRVADARLGTFSQLLLQWKGSIYKLLYSEFLIFISLYFTISLIYRLILSESQRLMFEKLALYCNSYAELIPVSFVLGFYVALVVSRWWAQYESIPWPDRIMNLVSCNVDGEDEYGRLLRRTLMRYSNLCSVLILRSVSTAVYKRFPSMEHVVRAGLMTPEEHKKFESLNSPHNKFWIPCVWFSNLAVKARNEGRIRDSVLLQGILNELNTLRSQCGRLYGYDWISIPLVYTQVVTVAVYSFFLACLIGRQFLDPEKAYPGHELDLFVPVFTFLQFFFYAGWLKVAEQLINPFGEDDDDFETNWLIDRNLQVSLMAVDEMHQDLPILEKDLYWNEPDPQPPYTVATVEYKRPSFLGSTFDISMQKEEMEFQPLEQIKENEEANHSTPLLGHLGRLLGVQSPSFSRSSSRMNLLRRRGEPTSPFSHYTYQDIGKSGSPCSINQPRGDSGSQEQWDSEDRKLRDFDAFMSTPFYERPGFYSAPQTPISSIPMIFPSRRQGRKKPPALSSITACSNSLRDSSLGSGAKETFIWPTDRGKGPDSLCLTVEEEKSHSNSKKSPDHEKQGSFKSLKSLKASHPPWLTLENTASAIPNSEHSSAFHTPSNKTPGGSTSFCFSFTPVTSPVLKRSHMGNTEVSRTMRDTGNGSTSTPPTKEPRRAESPSPNDSGISLAEGDYVGLMEVIMETSESACEEQTDQYS</sequence>
<feature type="transmembrane region" description="Helical" evidence="7">
    <location>
        <begin position="235"/>
        <end position="257"/>
    </location>
</feature>
<dbReference type="GO" id="GO:0034707">
    <property type="term" value="C:chloride channel complex"/>
    <property type="evidence" value="ECO:0007669"/>
    <property type="project" value="UniProtKB-KW"/>
</dbReference>
<keyword evidence="7" id="KW-0407">Ion channel</keyword>
<dbReference type="GO" id="GO:0005886">
    <property type="term" value="C:plasma membrane"/>
    <property type="evidence" value="ECO:0007669"/>
    <property type="project" value="UniProtKB-SubCell"/>
</dbReference>
<evidence type="ECO:0000313" key="9">
    <source>
        <dbReference type="Ensembl" id="ENSCPGP00000013848.1"/>
    </source>
</evidence>
<organism evidence="9 10">
    <name type="scientific">Calidris pygmaea</name>
    <name type="common">Spoon-billed sandpiper</name>
    <dbReference type="NCBI Taxonomy" id="425635"/>
    <lineage>
        <taxon>Eukaryota</taxon>
        <taxon>Metazoa</taxon>
        <taxon>Chordata</taxon>
        <taxon>Craniata</taxon>
        <taxon>Vertebrata</taxon>
        <taxon>Euteleostomi</taxon>
        <taxon>Archelosauria</taxon>
        <taxon>Archosauria</taxon>
        <taxon>Dinosauria</taxon>
        <taxon>Saurischia</taxon>
        <taxon>Theropoda</taxon>
        <taxon>Coelurosauria</taxon>
        <taxon>Aves</taxon>
        <taxon>Neognathae</taxon>
        <taxon>Neoaves</taxon>
        <taxon>Charadriiformes</taxon>
        <taxon>Scolopacidae</taxon>
        <taxon>Calidris</taxon>
    </lineage>
</organism>
<feature type="compositionally biased region" description="Basic and acidic residues" evidence="8">
    <location>
        <begin position="551"/>
        <end position="569"/>
    </location>
</feature>
<keyword evidence="7" id="KW-0813">Transport</keyword>
<dbReference type="PANTHER" id="PTHR10736">
    <property type="entry name" value="BESTROPHIN"/>
    <property type="match status" value="1"/>
</dbReference>
<feature type="region of interest" description="Disordered" evidence="8">
    <location>
        <begin position="419"/>
        <end position="461"/>
    </location>
</feature>
<evidence type="ECO:0000313" key="10">
    <source>
        <dbReference type="Proteomes" id="UP000694419"/>
    </source>
</evidence>
<dbReference type="AlphaFoldDB" id="A0A8C3JVF2"/>
<dbReference type="InterPro" id="IPR000615">
    <property type="entry name" value="Bestrophin"/>
</dbReference>
<evidence type="ECO:0000256" key="2">
    <source>
        <dbReference type="ARBA" id="ARBA00022692"/>
    </source>
</evidence>
<comment type="function">
    <text evidence="7">Forms chloride channels.</text>
</comment>
<feature type="region of interest" description="Disordered" evidence="8">
    <location>
        <begin position="551"/>
        <end position="570"/>
    </location>
</feature>
<name>A0A8C3JVF2_9CHAR</name>
<evidence type="ECO:0000256" key="5">
    <source>
        <dbReference type="ARBA" id="ARBA00024167"/>
    </source>
</evidence>
<feature type="region of interest" description="Disordered" evidence="8">
    <location>
        <begin position="629"/>
        <end position="677"/>
    </location>
</feature>
<reference evidence="9" key="2">
    <citation type="submission" date="2025-09" db="UniProtKB">
        <authorList>
            <consortium name="Ensembl"/>
        </authorList>
    </citation>
    <scope>IDENTIFICATION</scope>
</reference>
<keyword evidence="7" id="KW-0406">Ion transport</keyword>
<keyword evidence="7" id="KW-1003">Cell membrane</keyword>
<feature type="transmembrane region" description="Helical" evidence="7">
    <location>
        <begin position="31"/>
        <end position="54"/>
    </location>
</feature>
<keyword evidence="4 7" id="KW-0472">Membrane</keyword>
<reference evidence="9" key="1">
    <citation type="submission" date="2025-08" db="UniProtKB">
        <authorList>
            <consortium name="Ensembl"/>
        </authorList>
    </citation>
    <scope>IDENTIFICATION</scope>
</reference>
<dbReference type="InterPro" id="IPR021134">
    <property type="entry name" value="Bestrophin-like"/>
</dbReference>
<evidence type="ECO:0000256" key="7">
    <source>
        <dbReference type="RuleBase" id="RU363126"/>
    </source>
</evidence>
<dbReference type="Ensembl" id="ENSCPGT00000015185.1">
    <property type="protein sequence ID" value="ENSCPGP00000013848.1"/>
    <property type="gene ID" value="ENSCPGG00000009803.1"/>
</dbReference>